<accession>A0A1H9ERX0</accession>
<dbReference type="Proteomes" id="UP000198634">
    <property type="component" value="Unassembled WGS sequence"/>
</dbReference>
<evidence type="ECO:0000313" key="3">
    <source>
        <dbReference type="EMBL" id="SEQ28365.1"/>
    </source>
</evidence>
<dbReference type="EMBL" id="FOEP01000005">
    <property type="protein sequence ID" value="SEQ28365.1"/>
    <property type="molecule type" value="Genomic_DNA"/>
</dbReference>
<evidence type="ECO:0000256" key="1">
    <source>
        <dbReference type="SAM" id="SignalP"/>
    </source>
</evidence>
<dbReference type="STRING" id="657014.SAMN04488092_105147"/>
<dbReference type="OrthoDB" id="7861420at2"/>
<dbReference type="AlphaFoldDB" id="A0A1H9ERX0"/>
<name>A0A1H9ERX0_9RHOB</name>
<dbReference type="InterPro" id="IPR036365">
    <property type="entry name" value="PGBD-like_sf"/>
</dbReference>
<feature type="chain" id="PRO_5009300900" evidence="1">
    <location>
        <begin position="23"/>
        <end position="176"/>
    </location>
</feature>
<proteinExistence type="predicted"/>
<keyword evidence="4" id="KW-1185">Reference proteome</keyword>
<feature type="signal peptide" evidence="1">
    <location>
        <begin position="1"/>
        <end position="22"/>
    </location>
</feature>
<keyword evidence="1" id="KW-0732">Signal</keyword>
<evidence type="ECO:0000259" key="2">
    <source>
        <dbReference type="Pfam" id="PF01471"/>
    </source>
</evidence>
<sequence>MTRPRLSAIAALSLIVAGCDTALPLSDLTEPQVSRRMEMAPPGAAPGTCWGKHITPAIVETATEQILLQPAEVTADGTLRHPAMYKTETHQAIVRERKETWFETPCDPTMTAEFIASLQRALQARGLYRGAVTGEMDSRTRAAVRKYQKPQGLDSGILSLAAARKLGLIAVPRTTG</sequence>
<dbReference type="InterPro" id="IPR002477">
    <property type="entry name" value="Peptidoglycan-bd-like"/>
</dbReference>
<evidence type="ECO:0000313" key="4">
    <source>
        <dbReference type="Proteomes" id="UP000198634"/>
    </source>
</evidence>
<organism evidence="3 4">
    <name type="scientific">Thalassovita taeanensis</name>
    <dbReference type="NCBI Taxonomy" id="657014"/>
    <lineage>
        <taxon>Bacteria</taxon>
        <taxon>Pseudomonadati</taxon>
        <taxon>Pseudomonadota</taxon>
        <taxon>Alphaproteobacteria</taxon>
        <taxon>Rhodobacterales</taxon>
        <taxon>Roseobacteraceae</taxon>
        <taxon>Thalassovita</taxon>
    </lineage>
</organism>
<dbReference type="SUPFAM" id="SSF47090">
    <property type="entry name" value="PGBD-like"/>
    <property type="match status" value="1"/>
</dbReference>
<gene>
    <name evidence="3" type="ORF">SAMN04488092_105147</name>
</gene>
<dbReference type="PROSITE" id="PS51257">
    <property type="entry name" value="PROKAR_LIPOPROTEIN"/>
    <property type="match status" value="1"/>
</dbReference>
<reference evidence="3 4" key="1">
    <citation type="submission" date="2016-10" db="EMBL/GenBank/DDBJ databases">
        <authorList>
            <person name="de Groot N.N."/>
        </authorList>
    </citation>
    <scope>NUCLEOTIDE SEQUENCE [LARGE SCALE GENOMIC DNA]</scope>
    <source>
        <strain evidence="3 4">DSM 22007</strain>
    </source>
</reference>
<feature type="domain" description="Peptidoglycan binding-like" evidence="2">
    <location>
        <begin position="113"/>
        <end position="158"/>
    </location>
</feature>
<dbReference type="Pfam" id="PF01471">
    <property type="entry name" value="PG_binding_1"/>
    <property type="match status" value="1"/>
</dbReference>
<protein>
    <submittedName>
        <fullName evidence="3">Putative peptidoglycan binding domain-containing protein</fullName>
    </submittedName>
</protein>
<dbReference type="RefSeq" id="WP_090269607.1">
    <property type="nucleotide sequence ID" value="NZ_FOEP01000005.1"/>
</dbReference>
<dbReference type="Gene3D" id="1.10.101.10">
    <property type="entry name" value="PGBD-like superfamily/PGBD"/>
    <property type="match status" value="1"/>
</dbReference>
<dbReference type="InterPro" id="IPR036366">
    <property type="entry name" value="PGBDSf"/>
</dbReference>